<feature type="domain" description="Glycosyl transferase CAP10" evidence="2">
    <location>
        <begin position="80"/>
        <end position="304"/>
    </location>
</feature>
<name>A0ABT5YPK3_9PROT</name>
<dbReference type="Pfam" id="PF05686">
    <property type="entry name" value="Glyco_transf_90"/>
    <property type="match status" value="1"/>
</dbReference>
<sequence length="313" mass="36185">MALEKHTLNNDFRVRKYFWEGIDLASLSSDAPLTEHWPGLERPFLFSEKAFDGVAVGEFPEGVRKYIADMRHFVESVNAEIPLPVQFDDNELPNSVPSGLVFKKARAINGKGILLKLKVGRHWHAREEFDRCSWDAKRSEIVWRGQPTGHKDKGSPFAWSRNVRFLLVSKYHSLYNVGFSSLGRKGDLECEPYVREPLTIEEQLKHKYVISLQGNDVATNLKWILASNSVPIMPPPTVETWLLESQLEPYVHYVPMSDDMKNLPATLEWCRQNDDACRDIAENGQNYIRMFFDTVNEAKIYTMIYDRYRDLIA</sequence>
<evidence type="ECO:0000259" key="2">
    <source>
        <dbReference type="SMART" id="SM00672"/>
    </source>
</evidence>
<dbReference type="SMART" id="SM00672">
    <property type="entry name" value="CAP10"/>
    <property type="match status" value="1"/>
</dbReference>
<evidence type="ECO:0000256" key="1">
    <source>
        <dbReference type="ARBA" id="ARBA00022679"/>
    </source>
</evidence>
<dbReference type="Proteomes" id="UP001215503">
    <property type="component" value="Unassembled WGS sequence"/>
</dbReference>
<dbReference type="EMBL" id="JARHUD010000005">
    <property type="protein sequence ID" value="MDF2096144.1"/>
    <property type="molecule type" value="Genomic_DNA"/>
</dbReference>
<keyword evidence="4" id="KW-1185">Reference proteome</keyword>
<evidence type="ECO:0000313" key="4">
    <source>
        <dbReference type="Proteomes" id="UP001215503"/>
    </source>
</evidence>
<dbReference type="InterPro" id="IPR051091">
    <property type="entry name" value="O-Glucosyltr/Glycosyltrsf_90"/>
</dbReference>
<accession>A0ABT5YPK3</accession>
<comment type="caution">
    <text evidence="3">The sequence shown here is derived from an EMBL/GenBank/DDBJ whole genome shotgun (WGS) entry which is preliminary data.</text>
</comment>
<proteinExistence type="predicted"/>
<dbReference type="PANTHER" id="PTHR12203">
    <property type="entry name" value="KDEL LYS-ASP-GLU-LEU CONTAINING - RELATED"/>
    <property type="match status" value="1"/>
</dbReference>
<dbReference type="PANTHER" id="PTHR12203:SF35">
    <property type="entry name" value="PROTEIN O-GLUCOSYLTRANSFERASE 1"/>
    <property type="match status" value="1"/>
</dbReference>
<dbReference type="InterPro" id="IPR006598">
    <property type="entry name" value="CAP10"/>
</dbReference>
<reference evidence="3 4" key="1">
    <citation type="submission" date="2023-03" db="EMBL/GenBank/DDBJ databases">
        <title>Fodinicurvata sp. CAU 1616 isolated from sea sendiment.</title>
        <authorList>
            <person name="Kim W."/>
        </authorList>
    </citation>
    <scope>NUCLEOTIDE SEQUENCE [LARGE SCALE GENOMIC DNA]</scope>
    <source>
        <strain evidence="3 4">CAU 1616</strain>
    </source>
</reference>
<dbReference type="RefSeq" id="WP_275822278.1">
    <property type="nucleotide sequence ID" value="NZ_JARHUD010000005.1"/>
</dbReference>
<protein>
    <submittedName>
        <fullName evidence="3">Glycosyl transferase family 90</fullName>
    </submittedName>
</protein>
<gene>
    <name evidence="3" type="ORF">P2G67_09165</name>
</gene>
<evidence type="ECO:0000313" key="3">
    <source>
        <dbReference type="EMBL" id="MDF2096144.1"/>
    </source>
</evidence>
<organism evidence="3 4">
    <name type="scientific">Aquibaculum arenosum</name>
    <dbReference type="NCBI Taxonomy" id="3032591"/>
    <lineage>
        <taxon>Bacteria</taxon>
        <taxon>Pseudomonadati</taxon>
        <taxon>Pseudomonadota</taxon>
        <taxon>Alphaproteobacteria</taxon>
        <taxon>Rhodospirillales</taxon>
        <taxon>Rhodovibrionaceae</taxon>
        <taxon>Aquibaculum</taxon>
    </lineage>
</organism>
<keyword evidence="1 3" id="KW-0808">Transferase</keyword>
<dbReference type="GO" id="GO:0016740">
    <property type="term" value="F:transferase activity"/>
    <property type="evidence" value="ECO:0007669"/>
    <property type="project" value="UniProtKB-KW"/>
</dbReference>